<dbReference type="RefSeq" id="WP_215794212.1">
    <property type="nucleotide sequence ID" value="NZ_JAHKKG010000015.1"/>
</dbReference>
<feature type="transmembrane region" description="Helical" evidence="1">
    <location>
        <begin position="16"/>
        <end position="39"/>
    </location>
</feature>
<organism evidence="2 3">
    <name type="scientific">Paractinoplanes bogorensis</name>
    <dbReference type="NCBI Taxonomy" id="1610840"/>
    <lineage>
        <taxon>Bacteria</taxon>
        <taxon>Bacillati</taxon>
        <taxon>Actinomycetota</taxon>
        <taxon>Actinomycetes</taxon>
        <taxon>Micromonosporales</taxon>
        <taxon>Micromonosporaceae</taxon>
        <taxon>Paractinoplanes</taxon>
    </lineage>
</organism>
<proteinExistence type="predicted"/>
<dbReference type="Proteomes" id="UP001519654">
    <property type="component" value="Unassembled WGS sequence"/>
</dbReference>
<name>A0ABS5Z1C9_9ACTN</name>
<keyword evidence="1" id="KW-0812">Transmembrane</keyword>
<sequence>MVDVVALDTSANLADWISAIGQAAGAVGTVAAVVVALFLPGWQRAKIRPIVTLEFDRTSADIAVYDSSPWASVWIRLRATNRPGRETARKVRVIVSKVEAEGGSVLPDNTLALRELSWSEVRTGELDLPAGMQRRIDVAHVEKKRAAKRNLVTPWPDLGMGLASWPQRYDGRDYLGEGAFRIQLTVAGENLDASEWEIRISFKKAGLSNRSSLARIRDAVDVSDPVLVSTETSLRRRRWLAAG</sequence>
<evidence type="ECO:0000256" key="1">
    <source>
        <dbReference type="SAM" id="Phobius"/>
    </source>
</evidence>
<comment type="caution">
    <text evidence="2">The sequence shown here is derived from an EMBL/GenBank/DDBJ whole genome shotgun (WGS) entry which is preliminary data.</text>
</comment>
<evidence type="ECO:0000313" key="2">
    <source>
        <dbReference type="EMBL" id="MBU2669506.1"/>
    </source>
</evidence>
<evidence type="ECO:0008006" key="4">
    <source>
        <dbReference type="Google" id="ProtNLM"/>
    </source>
</evidence>
<evidence type="ECO:0000313" key="3">
    <source>
        <dbReference type="Proteomes" id="UP001519654"/>
    </source>
</evidence>
<dbReference type="EMBL" id="JAHKKG010000015">
    <property type="protein sequence ID" value="MBU2669506.1"/>
    <property type="molecule type" value="Genomic_DNA"/>
</dbReference>
<protein>
    <recommendedName>
        <fullName evidence="4">PH domain-containing protein</fullName>
    </recommendedName>
</protein>
<keyword evidence="1" id="KW-0472">Membrane</keyword>
<accession>A0ABS5Z1C9</accession>
<reference evidence="2 3" key="1">
    <citation type="submission" date="2021-06" db="EMBL/GenBank/DDBJ databases">
        <title>Actinoplanes lichenicola sp. nov., and Actinoplanes ovalisporus sp. nov., isolated from lichen in Thailand.</title>
        <authorList>
            <person name="Saeng-In P."/>
            <person name="Kanchanasin P."/>
            <person name="Yuki M."/>
            <person name="Kudo T."/>
            <person name="Ohkuma M."/>
            <person name="Phongsopitanun W."/>
            <person name="Tanasupawat S."/>
        </authorList>
    </citation>
    <scope>NUCLEOTIDE SEQUENCE [LARGE SCALE GENOMIC DNA]</scope>
    <source>
        <strain evidence="2 3">NBRC 110975</strain>
    </source>
</reference>
<keyword evidence="3" id="KW-1185">Reference proteome</keyword>
<keyword evidence="1" id="KW-1133">Transmembrane helix</keyword>
<gene>
    <name evidence="2" type="ORF">KOI35_38955</name>
</gene>